<dbReference type="EMBL" id="JAPZBQ010000004">
    <property type="protein sequence ID" value="KAJ5334701.1"/>
    <property type="molecule type" value="Genomic_DNA"/>
</dbReference>
<feature type="region of interest" description="Disordered" evidence="1">
    <location>
        <begin position="797"/>
        <end position="822"/>
    </location>
</feature>
<protein>
    <recommendedName>
        <fullName evidence="2">FHA domain-containing protein</fullName>
    </recommendedName>
</protein>
<evidence type="ECO:0000259" key="2">
    <source>
        <dbReference type="PROSITE" id="PS50006"/>
    </source>
</evidence>
<feature type="region of interest" description="Disordered" evidence="1">
    <location>
        <begin position="545"/>
        <end position="613"/>
    </location>
</feature>
<feature type="compositionally biased region" description="Acidic residues" evidence="1">
    <location>
        <begin position="165"/>
        <end position="176"/>
    </location>
</feature>
<feature type="compositionally biased region" description="Basic and acidic residues" evidence="1">
    <location>
        <begin position="232"/>
        <end position="250"/>
    </location>
</feature>
<dbReference type="AlphaFoldDB" id="A0A9W9QHC6"/>
<sequence>MLDQHVIVTLVPLMDPANPTRSIILNPAENQVTVAIGRCSKREMRKRTPEKDNAWYDSRVMSRDHSFITINSGRRIAHIRDNGSTHGTFLNDDKLITGLDTPLCDGDILRFGVNVDRGHDNFQAVEVKCKIYWPKREIVVIPDDVPAETSIDVAAGPSKNTFAAPDEDEEDEDSYAEDSCHESDEVSEAEDDDYIVDEHVDNPSDDSQGSASRSWESIVLQPADVSSVSSVDQHEVNEKEQDAEAKHEQRPPSVVIDLTPADQSCNDTTDATEPSVPEPVKPETHIEAPSDVNTFSNTHSNSSDHNDKFPETCYQKVPEDAFSDWTMMKPMFMRLADMAWGESDHIPDVDFEKKIIHAARRCSLSRDSYWVDDHASFKPRVGTEVIWTPDSDESDSSFHRVPGQSLKYWSVDKRRYWVIQEDKEGQEMSNWWWIVEKPWDMLSTEIQTQLTTESHIDDRYKCWIVRAWEPQMIGETWWESPPYWDSCFGQDLCSEDESIDSAEHECESDLDEDSVSNEVTQTHVFSEHPLSGLLDDQYNTHEYFDSEEDSDASEDSESVEGSLDVHSHGWKFDDHSSIDEDVSYSGSSSDSSGSDSPSGSSSDDEINSTTPQNYIVPEHAEPTFIYEANMAEAGPSSFRDHAPNEATKLSGFPLADQTPVIDATSLTYASDICASHGMTHPSAQFPEPTMSWRYCRFSRDNRNNLFDPAVLPTPRPYQEGPFSVDTDFCKVADKALPSSSSLAGSTKRTASDMESSSALPEDSFSQDAQLVPVDPYSQPGLETASPEVREAIASALAENTSAVAENDRPAKRTKSTHTPSKSLASHVTTAFVGALLGGLATVATLAALPNEYFA</sequence>
<dbReference type="GO" id="GO:0005737">
    <property type="term" value="C:cytoplasm"/>
    <property type="evidence" value="ECO:0007669"/>
    <property type="project" value="TreeGrafter"/>
</dbReference>
<dbReference type="Pfam" id="PF00498">
    <property type="entry name" value="FHA"/>
    <property type="match status" value="1"/>
</dbReference>
<dbReference type="InterPro" id="IPR008984">
    <property type="entry name" value="SMAD_FHA_dom_sf"/>
</dbReference>
<feature type="compositionally biased region" description="Low complexity" evidence="1">
    <location>
        <begin position="583"/>
        <end position="601"/>
    </location>
</feature>
<feature type="compositionally biased region" description="Polar residues" evidence="1">
    <location>
        <begin position="261"/>
        <end position="272"/>
    </location>
</feature>
<reference evidence="3" key="1">
    <citation type="submission" date="2022-12" db="EMBL/GenBank/DDBJ databases">
        <authorList>
            <person name="Petersen C."/>
        </authorList>
    </citation>
    <scope>NUCLEOTIDE SEQUENCE</scope>
    <source>
        <strain evidence="3">IBT 35673</strain>
    </source>
</reference>
<proteinExistence type="predicted"/>
<name>A0A9W9QHC6_PENBR</name>
<feature type="region of interest" description="Disordered" evidence="1">
    <location>
        <begin position="224"/>
        <end position="281"/>
    </location>
</feature>
<gene>
    <name evidence="3" type="ORF">N7452_007104</name>
</gene>
<dbReference type="InterPro" id="IPR051176">
    <property type="entry name" value="Cent_Immune-Sig_Mod"/>
</dbReference>
<evidence type="ECO:0000313" key="4">
    <source>
        <dbReference type="Proteomes" id="UP001147695"/>
    </source>
</evidence>
<feature type="region of interest" description="Disordered" evidence="1">
    <location>
        <begin position="738"/>
        <end position="764"/>
    </location>
</feature>
<feature type="compositionally biased region" description="Basic and acidic residues" evidence="1">
    <location>
        <begin position="563"/>
        <end position="578"/>
    </location>
</feature>
<dbReference type="PROSITE" id="PS50006">
    <property type="entry name" value="FHA_DOMAIN"/>
    <property type="match status" value="1"/>
</dbReference>
<dbReference type="SUPFAM" id="SSF49879">
    <property type="entry name" value="SMAD/FHA domain"/>
    <property type="match status" value="1"/>
</dbReference>
<dbReference type="InterPro" id="IPR000253">
    <property type="entry name" value="FHA_dom"/>
</dbReference>
<evidence type="ECO:0000256" key="1">
    <source>
        <dbReference type="SAM" id="MobiDB-lite"/>
    </source>
</evidence>
<comment type="caution">
    <text evidence="3">The sequence shown here is derived from an EMBL/GenBank/DDBJ whole genome shotgun (WGS) entry which is preliminary data.</text>
</comment>
<dbReference type="PANTHER" id="PTHR15715:SF37">
    <property type="entry name" value="LD47843P"/>
    <property type="match status" value="1"/>
</dbReference>
<dbReference type="Gene3D" id="2.60.200.20">
    <property type="match status" value="1"/>
</dbReference>
<evidence type="ECO:0000313" key="3">
    <source>
        <dbReference type="EMBL" id="KAJ5334701.1"/>
    </source>
</evidence>
<organism evidence="3 4">
    <name type="scientific">Penicillium brevicompactum</name>
    <dbReference type="NCBI Taxonomy" id="5074"/>
    <lineage>
        <taxon>Eukaryota</taxon>
        <taxon>Fungi</taxon>
        <taxon>Dikarya</taxon>
        <taxon>Ascomycota</taxon>
        <taxon>Pezizomycotina</taxon>
        <taxon>Eurotiomycetes</taxon>
        <taxon>Eurotiomycetidae</taxon>
        <taxon>Eurotiales</taxon>
        <taxon>Aspergillaceae</taxon>
        <taxon>Penicillium</taxon>
    </lineage>
</organism>
<feature type="domain" description="FHA" evidence="2">
    <location>
        <begin position="34"/>
        <end position="95"/>
    </location>
</feature>
<reference evidence="3" key="2">
    <citation type="journal article" date="2023" name="IMA Fungus">
        <title>Comparative genomic study of the Penicillium genus elucidates a diverse pangenome and 15 lateral gene transfer events.</title>
        <authorList>
            <person name="Petersen C."/>
            <person name="Sorensen T."/>
            <person name="Nielsen M.R."/>
            <person name="Sondergaard T.E."/>
            <person name="Sorensen J.L."/>
            <person name="Fitzpatrick D.A."/>
            <person name="Frisvad J.C."/>
            <person name="Nielsen K.L."/>
        </authorList>
    </citation>
    <scope>NUCLEOTIDE SEQUENCE</scope>
    <source>
        <strain evidence="3">IBT 35673</strain>
    </source>
</reference>
<accession>A0A9W9QHC6</accession>
<feature type="region of interest" description="Disordered" evidence="1">
    <location>
        <begin position="151"/>
        <end position="190"/>
    </location>
</feature>
<feature type="compositionally biased region" description="Acidic residues" evidence="1">
    <location>
        <begin position="545"/>
        <end position="558"/>
    </location>
</feature>
<dbReference type="PANTHER" id="PTHR15715">
    <property type="entry name" value="CENTROSOMAL PROTEIN OF 170 KDA"/>
    <property type="match status" value="1"/>
</dbReference>
<dbReference type="Proteomes" id="UP001147695">
    <property type="component" value="Unassembled WGS sequence"/>
</dbReference>